<feature type="region of interest" description="Disordered" evidence="1">
    <location>
        <begin position="149"/>
        <end position="231"/>
    </location>
</feature>
<evidence type="ECO:0000256" key="1">
    <source>
        <dbReference type="SAM" id="MobiDB-lite"/>
    </source>
</evidence>
<organism evidence="2 3">
    <name type="scientific">Legionella cherrii</name>
    <dbReference type="NCBI Taxonomy" id="28084"/>
    <lineage>
        <taxon>Bacteria</taxon>
        <taxon>Pseudomonadati</taxon>
        <taxon>Pseudomonadota</taxon>
        <taxon>Gammaproteobacteria</taxon>
        <taxon>Legionellales</taxon>
        <taxon>Legionellaceae</taxon>
        <taxon>Legionella</taxon>
    </lineage>
</organism>
<protein>
    <submittedName>
        <fullName evidence="2">Uncharacterized protein</fullName>
    </submittedName>
</protein>
<sequence>MPKIYITYAATPSGALVISSYHEKVQSKLNAFTLVKTEGLKSTDLQSLEGDLPASYDDVIVKQKLLDLLKGITDQGLDYNRVTYRGDLNLCTKRKEDLAPYLFDGTINRFFAGKEVQLILESANKEYVEGAIDFADRIGFTGAVIQTKSGTPKEQELSKTYPKQEREMDVSVPKPKTSELAQSSVTVQDPHVLSDALGKFGSFSPASAETTSAPTKKQDQEGTEETPGLTN</sequence>
<proteinExistence type="predicted"/>
<reference evidence="2 3" key="1">
    <citation type="submission" date="2015-11" db="EMBL/GenBank/DDBJ databases">
        <title>Genomic analysis of 38 Legionella species identifies large and diverse effector repertoires.</title>
        <authorList>
            <person name="Burstein D."/>
            <person name="Amaro F."/>
            <person name="Zusman T."/>
            <person name="Lifshitz Z."/>
            <person name="Cohen O."/>
            <person name="Gilbert J.A."/>
            <person name="Pupko T."/>
            <person name="Shuman H.A."/>
            <person name="Segal G."/>
        </authorList>
    </citation>
    <scope>NUCLEOTIDE SEQUENCE [LARGE SCALE GENOMIC DNA]</scope>
    <source>
        <strain evidence="2 3">ORW</strain>
    </source>
</reference>
<dbReference type="AlphaFoldDB" id="A0A0W0S5K0"/>
<accession>A0A0W0S5K0</accession>
<feature type="compositionally biased region" description="Polar residues" evidence="1">
    <location>
        <begin position="204"/>
        <end position="215"/>
    </location>
</feature>
<dbReference type="PATRIC" id="fig|28084.5.peg.900"/>
<gene>
    <name evidence="2" type="ORF">Lche_0834</name>
</gene>
<dbReference type="RefSeq" id="WP_058387464.1">
    <property type="nucleotide sequence ID" value="NZ_LNXW01000013.1"/>
</dbReference>
<evidence type="ECO:0000313" key="3">
    <source>
        <dbReference type="Proteomes" id="UP000054921"/>
    </source>
</evidence>
<comment type="caution">
    <text evidence="2">The sequence shown here is derived from an EMBL/GenBank/DDBJ whole genome shotgun (WGS) entry which is preliminary data.</text>
</comment>
<dbReference type="Proteomes" id="UP000054921">
    <property type="component" value="Unassembled WGS sequence"/>
</dbReference>
<dbReference type="OrthoDB" id="5654120at2"/>
<dbReference type="EMBL" id="LNXW01000013">
    <property type="protein sequence ID" value="KTC78814.1"/>
    <property type="molecule type" value="Genomic_DNA"/>
</dbReference>
<name>A0A0W0S5K0_9GAMM</name>
<evidence type="ECO:0000313" key="2">
    <source>
        <dbReference type="EMBL" id="KTC78814.1"/>
    </source>
</evidence>
<feature type="compositionally biased region" description="Basic and acidic residues" evidence="1">
    <location>
        <begin position="151"/>
        <end position="169"/>
    </location>
</feature>